<sequence>MEKVMRIMFDEIAVRETVKWRDPKTRRIRTRTRKFFQTVNPFNRGADGQPKTREQIRMEVARDARLWKLKTENDIRDGKFPD</sequence>
<name>A0A108E800_9BURK</name>
<reference evidence="1 2" key="1">
    <citation type="submission" date="2015-11" db="EMBL/GenBank/DDBJ databases">
        <title>Expanding the genomic diversity of Burkholderia species for the development of highly accurate diagnostics.</title>
        <authorList>
            <person name="Sahl J."/>
            <person name="Keim P."/>
            <person name="Wagner D."/>
        </authorList>
    </citation>
    <scope>NUCLEOTIDE SEQUENCE [LARGE SCALE GENOMIC DNA]</scope>
    <source>
        <strain evidence="1 2">MSMB793WGS</strain>
    </source>
</reference>
<organism evidence="1 2">
    <name type="scientific">Burkholderia territorii</name>
    <dbReference type="NCBI Taxonomy" id="1503055"/>
    <lineage>
        <taxon>Bacteria</taxon>
        <taxon>Pseudomonadati</taxon>
        <taxon>Pseudomonadota</taxon>
        <taxon>Betaproteobacteria</taxon>
        <taxon>Burkholderiales</taxon>
        <taxon>Burkholderiaceae</taxon>
        <taxon>Burkholderia</taxon>
        <taxon>Burkholderia cepacia complex</taxon>
    </lineage>
</organism>
<accession>A0A108E800</accession>
<dbReference type="EMBL" id="LPLZ01000074">
    <property type="protein sequence ID" value="KWN06383.1"/>
    <property type="molecule type" value="Genomic_DNA"/>
</dbReference>
<dbReference type="Proteomes" id="UP000068016">
    <property type="component" value="Unassembled WGS sequence"/>
</dbReference>
<evidence type="ECO:0000313" key="2">
    <source>
        <dbReference type="Proteomes" id="UP000068016"/>
    </source>
</evidence>
<protein>
    <submittedName>
        <fullName evidence="1">Uncharacterized protein</fullName>
    </submittedName>
</protein>
<proteinExistence type="predicted"/>
<evidence type="ECO:0000313" key="1">
    <source>
        <dbReference type="EMBL" id="KWN06383.1"/>
    </source>
</evidence>
<dbReference type="AlphaFoldDB" id="A0A108E800"/>
<comment type="caution">
    <text evidence="1">The sequence shown here is derived from an EMBL/GenBank/DDBJ whole genome shotgun (WGS) entry which is preliminary data.</text>
</comment>
<gene>
    <name evidence="1" type="ORF">WT83_27250</name>
</gene>